<dbReference type="KEGG" id="scor:J3U87_28455"/>
<keyword evidence="4" id="KW-1185">Reference proteome</keyword>
<dbReference type="AlphaFoldDB" id="A0A8A4TJ71"/>
<dbReference type="RefSeq" id="WP_237379168.1">
    <property type="nucleotide sequence ID" value="NZ_CP071793.1"/>
</dbReference>
<dbReference type="Gene3D" id="2.60.40.3140">
    <property type="match status" value="1"/>
</dbReference>
<feature type="region of interest" description="Disordered" evidence="1">
    <location>
        <begin position="294"/>
        <end position="315"/>
    </location>
</feature>
<dbReference type="Pfam" id="PF12969">
    <property type="entry name" value="DUF3857"/>
    <property type="match status" value="1"/>
</dbReference>
<name>A0A8A4TJ71_SULCO</name>
<dbReference type="EMBL" id="CP071793">
    <property type="protein sequence ID" value="QTD49537.1"/>
    <property type="molecule type" value="Genomic_DNA"/>
</dbReference>
<reference evidence="3" key="1">
    <citation type="submission" date="2021-03" db="EMBL/GenBank/DDBJ databases">
        <title>Acanthopleuribacteraceae sp. M133.</title>
        <authorList>
            <person name="Wang G."/>
        </authorList>
    </citation>
    <scope>NUCLEOTIDE SEQUENCE</scope>
    <source>
        <strain evidence="3">M133</strain>
    </source>
</reference>
<dbReference type="Gene3D" id="3.10.620.30">
    <property type="match status" value="1"/>
</dbReference>
<organism evidence="3 4">
    <name type="scientific">Sulfidibacter corallicola</name>
    <dbReference type="NCBI Taxonomy" id="2818388"/>
    <lineage>
        <taxon>Bacteria</taxon>
        <taxon>Pseudomonadati</taxon>
        <taxon>Acidobacteriota</taxon>
        <taxon>Holophagae</taxon>
        <taxon>Acanthopleuribacterales</taxon>
        <taxon>Acanthopleuribacteraceae</taxon>
        <taxon>Sulfidibacter</taxon>
    </lineage>
</organism>
<feature type="domain" description="DUF3857" evidence="2">
    <location>
        <begin position="15"/>
        <end position="100"/>
    </location>
</feature>
<dbReference type="InterPro" id="IPR024618">
    <property type="entry name" value="DUF3857"/>
</dbReference>
<proteinExistence type="predicted"/>
<evidence type="ECO:0000259" key="2">
    <source>
        <dbReference type="Pfam" id="PF12969"/>
    </source>
</evidence>
<accession>A0A8A4TJ71</accession>
<dbReference type="Proteomes" id="UP000663929">
    <property type="component" value="Chromosome"/>
</dbReference>
<protein>
    <submittedName>
        <fullName evidence="3">DUF3857 domain-containing protein</fullName>
    </submittedName>
</protein>
<sequence length="315" mass="36720">MRDDLGKNWYGFEPERVAVVPGLSDGCILEYRIVRKWPVTEPMSQRIFLQNPEPTKQLTFTLRAPKELDPHLRVEGASLERASERGQIVYRYARADVPPIHWEPFAPPVYERIPKVWIALPYSLNHLPDERDERDLARRFRERKKELNRYRRVGSLDIMRQARRLTKGASSREEKLAILYRYVAEEIDDKAVRNQFHDKSTAVLANRYANPFQKTSLLRSFAESLGIETQTAFYLPSEYGRSTNTLRELDAFLPCLIFASPQRTHYLAPYWQSGDMDVLPLSMRARTCCWKPRTRSFTNPGSRTGQGRGKGSRKR</sequence>
<gene>
    <name evidence="3" type="ORF">J3U87_28455</name>
</gene>
<evidence type="ECO:0000313" key="3">
    <source>
        <dbReference type="EMBL" id="QTD49537.1"/>
    </source>
</evidence>
<evidence type="ECO:0000256" key="1">
    <source>
        <dbReference type="SAM" id="MobiDB-lite"/>
    </source>
</evidence>
<evidence type="ECO:0000313" key="4">
    <source>
        <dbReference type="Proteomes" id="UP000663929"/>
    </source>
</evidence>